<dbReference type="GO" id="GO:0000175">
    <property type="term" value="F:3'-5'-RNA exonuclease activity"/>
    <property type="evidence" value="ECO:0007669"/>
    <property type="project" value="TreeGrafter"/>
</dbReference>
<dbReference type="FunFam" id="2.40.50.140:FF:000189">
    <property type="entry name" value="Polyribonucleotide nucleotidyltransferase, putative"/>
    <property type="match status" value="1"/>
</dbReference>
<proteinExistence type="inferred from homology"/>
<evidence type="ECO:0000259" key="10">
    <source>
        <dbReference type="PROSITE" id="PS50126"/>
    </source>
</evidence>
<dbReference type="InterPro" id="IPR012162">
    <property type="entry name" value="PNPase"/>
</dbReference>
<feature type="domain" description="S1 motif" evidence="10">
    <location>
        <begin position="623"/>
        <end position="691"/>
    </location>
</feature>
<accession>A0A0G0Z4N3</accession>
<organism evidence="11 12">
    <name type="scientific">candidate division CPR1 bacterium GW2011_GWA2_42_17</name>
    <dbReference type="NCBI Taxonomy" id="1618341"/>
    <lineage>
        <taxon>Bacteria</taxon>
        <taxon>candidate division CPR1</taxon>
    </lineage>
</organism>
<dbReference type="InterPro" id="IPR004087">
    <property type="entry name" value="KH_dom"/>
</dbReference>
<comment type="subcellular location">
    <subcellularLocation>
        <location evidence="8">Cytoplasm</location>
    </subcellularLocation>
</comment>
<reference evidence="11 12" key="1">
    <citation type="journal article" date="2015" name="Nature">
        <title>rRNA introns, odd ribosomes, and small enigmatic genomes across a large radiation of phyla.</title>
        <authorList>
            <person name="Brown C.T."/>
            <person name="Hug L.A."/>
            <person name="Thomas B.C."/>
            <person name="Sharon I."/>
            <person name="Castelle C.J."/>
            <person name="Singh A."/>
            <person name="Wilkins M.J."/>
            <person name="Williams K.H."/>
            <person name="Banfield J.F."/>
        </authorList>
    </citation>
    <scope>NUCLEOTIDE SEQUENCE [LARGE SCALE GENOMIC DNA]</scope>
</reference>
<dbReference type="FunFam" id="3.30.1370.10:FF:000001">
    <property type="entry name" value="Polyribonucleotide nucleotidyltransferase"/>
    <property type="match status" value="1"/>
</dbReference>
<comment type="function">
    <text evidence="8">Involved in mRNA degradation. Catalyzes the phosphorolysis of single-stranded polyribonucleotides processively in the 3'- to 5'-direction.</text>
</comment>
<evidence type="ECO:0000256" key="1">
    <source>
        <dbReference type="ARBA" id="ARBA00007404"/>
    </source>
</evidence>
<dbReference type="CDD" id="cd11364">
    <property type="entry name" value="RNase_PH_PNPase_2"/>
    <property type="match status" value="1"/>
</dbReference>
<sequence>MAKVKFQEIEFNGQKIILETGRLAHQANASVLARYGDTVVLATVCLGQLKEEQSFLPLTVDFEERFYAGGRIKSSRFVKREGRPSEESILTSRLIDRSIRPLFPKDFFYEVQIVITLLSIDPDHDPVILAMLSTFAALNNSSIPWDGPLAAFRIGYLSGEEGSFLLNPNNSELLSSDLDLVASVSREGVVMVEAGANQMSEETVIKALEFAQGKAKAVIESLEEFQKEAGKAKMIYSVKEVNEELHNAIEGYINEKISEGILGPTKAERESARDEFLEELFKVFEGKATKSEMTEIFDKMLKKLVRKKILEEGVRPDGRKSTSEIRPLSIEVGVLPRTHGSAVFQRGETQVLSTVTLASTSLELLMEGPLGEETRRYLHHYNFPPFSNGEVGRMGSPSRREIGHGALAERALLPVIPKDDVFPYTVRVVSEVLSSSGSTSMAATCGSTLSLMDAGVPILAPVSGVAMGLITDGDKFEILTDIQALEDYYGDMDFKVAGTEKGITALQMDIKVKKIKHEVMVKALDRAKEGRLFILEKMLQVLPQTHSNLSSFAPRITKVMIDPKKIGEVIGSGGKIIKALQEETNTVVDIRDDGSVFVSGATDEEAKRAADKILALVREVQVGEKFDGRVVRIMDFGAFVEVLPGKDGLVHISGLSDQFVENINDVVKVGDAMRVKVTEVDMQGRINLARIIPGQDELTYTSRPRTPRTGGSSMGGRSSGGRSSSGGTPRSGYTGFGTPYHQKPSYRKS</sequence>
<evidence type="ECO:0000256" key="6">
    <source>
        <dbReference type="ARBA" id="ARBA00022842"/>
    </source>
</evidence>
<dbReference type="PROSITE" id="PS50084">
    <property type="entry name" value="KH_TYPE_1"/>
    <property type="match status" value="1"/>
</dbReference>
<dbReference type="PANTHER" id="PTHR11252:SF0">
    <property type="entry name" value="POLYRIBONUCLEOTIDE NUCLEOTIDYLTRANSFERASE 1, MITOCHONDRIAL"/>
    <property type="match status" value="1"/>
</dbReference>
<dbReference type="AlphaFoldDB" id="A0A0G0Z4N3"/>
<dbReference type="NCBIfam" id="TIGR03591">
    <property type="entry name" value="polynuc_phos"/>
    <property type="match status" value="1"/>
</dbReference>
<dbReference type="EMBL" id="LCCZ01000025">
    <property type="protein sequence ID" value="KKS43675.1"/>
    <property type="molecule type" value="Genomic_DNA"/>
</dbReference>
<dbReference type="Pfam" id="PF03726">
    <property type="entry name" value="PNPase"/>
    <property type="match status" value="1"/>
</dbReference>
<dbReference type="PANTHER" id="PTHR11252">
    <property type="entry name" value="POLYRIBONUCLEOTIDE NUCLEOTIDYLTRANSFERASE"/>
    <property type="match status" value="1"/>
</dbReference>
<dbReference type="SMART" id="SM00322">
    <property type="entry name" value="KH"/>
    <property type="match status" value="1"/>
</dbReference>
<dbReference type="GO" id="GO:0006396">
    <property type="term" value="P:RNA processing"/>
    <property type="evidence" value="ECO:0007669"/>
    <property type="project" value="InterPro"/>
</dbReference>
<dbReference type="Pfam" id="PF03725">
    <property type="entry name" value="RNase_PH_C"/>
    <property type="match status" value="2"/>
</dbReference>
<evidence type="ECO:0000256" key="4">
    <source>
        <dbReference type="ARBA" id="ARBA00022695"/>
    </source>
</evidence>
<evidence type="ECO:0000256" key="2">
    <source>
        <dbReference type="ARBA" id="ARBA00022490"/>
    </source>
</evidence>
<dbReference type="SUPFAM" id="SSF50249">
    <property type="entry name" value="Nucleic acid-binding proteins"/>
    <property type="match status" value="1"/>
</dbReference>
<dbReference type="InterPro" id="IPR015848">
    <property type="entry name" value="PNPase_PH_RNA-bd_bac/org-type"/>
</dbReference>
<dbReference type="SUPFAM" id="SSF55666">
    <property type="entry name" value="Ribonuclease PH domain 2-like"/>
    <property type="match status" value="2"/>
</dbReference>
<comment type="similarity">
    <text evidence="1 8">Belongs to the polyribonucleotide nucleotidyltransferase family.</text>
</comment>
<dbReference type="PIRSF" id="PIRSF005499">
    <property type="entry name" value="PNPase"/>
    <property type="match status" value="1"/>
</dbReference>
<dbReference type="CDD" id="cd02393">
    <property type="entry name" value="KH-I_PNPase"/>
    <property type="match status" value="1"/>
</dbReference>
<evidence type="ECO:0000313" key="12">
    <source>
        <dbReference type="Proteomes" id="UP000034875"/>
    </source>
</evidence>
<dbReference type="Pfam" id="PF01138">
    <property type="entry name" value="RNase_PH"/>
    <property type="match status" value="2"/>
</dbReference>
<keyword evidence="6 8" id="KW-0460">Magnesium</keyword>
<dbReference type="InterPro" id="IPR027408">
    <property type="entry name" value="PNPase/RNase_PH_dom_sf"/>
</dbReference>
<dbReference type="SUPFAM" id="SSF54211">
    <property type="entry name" value="Ribosomal protein S5 domain 2-like"/>
    <property type="match status" value="2"/>
</dbReference>
<comment type="catalytic activity">
    <reaction evidence="8">
        <text>RNA(n+1) + phosphate = RNA(n) + a ribonucleoside 5'-diphosphate</text>
        <dbReference type="Rhea" id="RHEA:22096"/>
        <dbReference type="Rhea" id="RHEA-COMP:14527"/>
        <dbReference type="Rhea" id="RHEA-COMP:17342"/>
        <dbReference type="ChEBI" id="CHEBI:43474"/>
        <dbReference type="ChEBI" id="CHEBI:57930"/>
        <dbReference type="ChEBI" id="CHEBI:140395"/>
        <dbReference type="EC" id="2.7.7.8"/>
    </reaction>
</comment>
<dbReference type="SMART" id="SM00316">
    <property type="entry name" value="S1"/>
    <property type="match status" value="1"/>
</dbReference>
<feature type="region of interest" description="Disordered" evidence="9">
    <location>
        <begin position="697"/>
        <end position="749"/>
    </location>
</feature>
<dbReference type="EC" id="2.7.7.8" evidence="8"/>
<dbReference type="PATRIC" id="fig|1618341.3.peg.455"/>
<dbReference type="InterPro" id="IPR036612">
    <property type="entry name" value="KH_dom_type_1_sf"/>
</dbReference>
<dbReference type="CDD" id="cd04472">
    <property type="entry name" value="S1_PNPase"/>
    <property type="match status" value="1"/>
</dbReference>
<dbReference type="Pfam" id="PF00575">
    <property type="entry name" value="S1"/>
    <property type="match status" value="1"/>
</dbReference>
<evidence type="ECO:0000256" key="5">
    <source>
        <dbReference type="ARBA" id="ARBA00022723"/>
    </source>
</evidence>
<dbReference type="InterPro" id="IPR004088">
    <property type="entry name" value="KH_dom_type_1"/>
</dbReference>
<dbReference type="GO" id="GO:0006402">
    <property type="term" value="P:mRNA catabolic process"/>
    <property type="evidence" value="ECO:0007669"/>
    <property type="project" value="UniProtKB-UniRule"/>
</dbReference>
<dbReference type="Proteomes" id="UP000034875">
    <property type="component" value="Unassembled WGS sequence"/>
</dbReference>
<gene>
    <name evidence="8" type="primary">pnp</name>
    <name evidence="11" type="ORF">UV05_C0025G0017</name>
</gene>
<dbReference type="HAMAP" id="MF_01595">
    <property type="entry name" value="PNPase"/>
    <property type="match status" value="1"/>
</dbReference>
<keyword evidence="4 8" id="KW-0548">Nucleotidyltransferase</keyword>
<keyword evidence="3 8" id="KW-0808">Transferase</keyword>
<comment type="cofactor">
    <cofactor evidence="8">
        <name>Mg(2+)</name>
        <dbReference type="ChEBI" id="CHEBI:18420"/>
    </cofactor>
</comment>
<evidence type="ECO:0000256" key="7">
    <source>
        <dbReference type="ARBA" id="ARBA00022884"/>
    </source>
</evidence>
<dbReference type="PROSITE" id="PS50126">
    <property type="entry name" value="S1"/>
    <property type="match status" value="1"/>
</dbReference>
<dbReference type="InterPro" id="IPR003029">
    <property type="entry name" value="S1_domain"/>
</dbReference>
<dbReference type="InterPro" id="IPR001247">
    <property type="entry name" value="ExoRNase_PH_dom1"/>
</dbReference>
<dbReference type="Gene3D" id="3.30.1370.10">
    <property type="entry name" value="K Homology domain, type 1"/>
    <property type="match status" value="1"/>
</dbReference>
<dbReference type="NCBIfam" id="NF008805">
    <property type="entry name" value="PRK11824.1"/>
    <property type="match status" value="1"/>
</dbReference>
<feature type="binding site" evidence="8">
    <location>
        <position position="487"/>
    </location>
    <ligand>
        <name>Mg(2+)</name>
        <dbReference type="ChEBI" id="CHEBI:18420"/>
    </ligand>
</feature>
<dbReference type="GO" id="GO:0000287">
    <property type="term" value="F:magnesium ion binding"/>
    <property type="evidence" value="ECO:0007669"/>
    <property type="project" value="UniProtKB-UniRule"/>
</dbReference>
<feature type="compositionally biased region" description="Low complexity" evidence="9">
    <location>
        <begin position="720"/>
        <end position="733"/>
    </location>
</feature>
<dbReference type="GO" id="GO:0003723">
    <property type="term" value="F:RNA binding"/>
    <property type="evidence" value="ECO:0007669"/>
    <property type="project" value="UniProtKB-UniRule"/>
</dbReference>
<dbReference type="Gene3D" id="2.40.50.140">
    <property type="entry name" value="Nucleic acid-binding proteins"/>
    <property type="match status" value="1"/>
</dbReference>
<dbReference type="Pfam" id="PF00013">
    <property type="entry name" value="KH_1"/>
    <property type="match status" value="1"/>
</dbReference>
<dbReference type="GO" id="GO:0005829">
    <property type="term" value="C:cytosol"/>
    <property type="evidence" value="ECO:0007669"/>
    <property type="project" value="TreeGrafter"/>
</dbReference>
<dbReference type="InterPro" id="IPR015847">
    <property type="entry name" value="ExoRNase_PH_dom2"/>
</dbReference>
<protein>
    <recommendedName>
        <fullName evidence="8">Polyribonucleotide nucleotidyltransferase</fullName>
        <ecNumber evidence="8">2.7.7.8</ecNumber>
    </recommendedName>
    <alternativeName>
        <fullName evidence="8">Polynucleotide phosphorylase</fullName>
        <shortName evidence="8">PNPase</shortName>
    </alternativeName>
</protein>
<dbReference type="InterPro" id="IPR036345">
    <property type="entry name" value="ExoRNase_PH_dom2_sf"/>
</dbReference>
<dbReference type="FunFam" id="3.30.230.70:FF:000002">
    <property type="entry name" value="Polyribonucleotide nucleotidyltransferase"/>
    <property type="match status" value="1"/>
</dbReference>
<evidence type="ECO:0000256" key="8">
    <source>
        <dbReference type="HAMAP-Rule" id="MF_01595"/>
    </source>
</evidence>
<comment type="caution">
    <text evidence="11">The sequence shown here is derived from an EMBL/GenBank/DDBJ whole genome shotgun (WGS) entry which is preliminary data.</text>
</comment>
<evidence type="ECO:0000256" key="3">
    <source>
        <dbReference type="ARBA" id="ARBA00022679"/>
    </source>
</evidence>
<feature type="binding site" evidence="8">
    <location>
        <position position="493"/>
    </location>
    <ligand>
        <name>Mg(2+)</name>
        <dbReference type="ChEBI" id="CHEBI:18420"/>
    </ligand>
</feature>
<dbReference type="Gene3D" id="3.30.230.70">
    <property type="entry name" value="GHMP Kinase, N-terminal domain"/>
    <property type="match status" value="2"/>
</dbReference>
<keyword evidence="5 8" id="KW-0479">Metal-binding</keyword>
<evidence type="ECO:0000313" key="11">
    <source>
        <dbReference type="EMBL" id="KKS43675.1"/>
    </source>
</evidence>
<dbReference type="InterPro" id="IPR020568">
    <property type="entry name" value="Ribosomal_Su5_D2-typ_SF"/>
</dbReference>
<keyword evidence="7 8" id="KW-0694">RNA-binding</keyword>
<evidence type="ECO:0000256" key="9">
    <source>
        <dbReference type="SAM" id="MobiDB-lite"/>
    </source>
</evidence>
<dbReference type="SUPFAM" id="SSF54791">
    <property type="entry name" value="Eukaryotic type KH-domain (KH-domain type I)"/>
    <property type="match status" value="1"/>
</dbReference>
<keyword evidence="2 8" id="KW-0963">Cytoplasm</keyword>
<dbReference type="GO" id="GO:0004654">
    <property type="term" value="F:polyribonucleotide nucleotidyltransferase activity"/>
    <property type="evidence" value="ECO:0007669"/>
    <property type="project" value="UniProtKB-UniRule"/>
</dbReference>
<dbReference type="FunFam" id="3.30.230.70:FF:000001">
    <property type="entry name" value="Polyribonucleotide nucleotidyltransferase"/>
    <property type="match status" value="1"/>
</dbReference>
<name>A0A0G0Z4N3_9BACT</name>
<dbReference type="InterPro" id="IPR012340">
    <property type="entry name" value="NA-bd_OB-fold"/>
</dbReference>